<evidence type="ECO:0000259" key="9">
    <source>
        <dbReference type="Pfam" id="PF25876"/>
    </source>
</evidence>
<evidence type="ECO:0000259" key="11">
    <source>
        <dbReference type="Pfam" id="PF25944"/>
    </source>
</evidence>
<keyword evidence="4" id="KW-1003">Cell membrane</keyword>
<dbReference type="Pfam" id="PF25917">
    <property type="entry name" value="BSH_RND"/>
    <property type="match status" value="1"/>
</dbReference>
<sequence length="593" mass="59663">MLPLSSEHSATSSPEHPALPEHASPSSTGLPNDASQHPEAPRKSSWLRIVVLILIVGAIGGFIAYRLMHKPATAAGGPGGPGGGRRGGAGQIVPVSFDVATMKTIPIQLTALGTVTAYNTVTLKSRVDGQITRVNFTEGQRVKQGQLLIEIDPRPYQATLSVAQGNLVRDQANAALAQAQAQRYQQLYAAGVVSKESTQTQESTAGQAVGTLAADRAAIQQAQVNVNYTRITSPINGVVGLRQVDVGNIVSAAGSTGLVVITQLQPIAVIFTLPEDQIPAVFQHMRGGHKLMAEAWDRSNSTKLATGSLLTIDNQIDTTTGTAKLKAVFDNADSALFPNQFVNIHLILENRPNSLVIPAAAVQSGNGGSFVYVIDRSQPQTGGGATAGAGGRPAGGGQSAAGGAPAGGSGSSGNTGAESSGGGPVGGGPGGGASSAAGGRRSGGAAGSGPQTNYPVRVAQVVVDSSQGTDVIIKSGLKAGDQVVTDGTEKLQAGSRVVPHPSTELAAARGSRGQAAAGGSPDAGADAFSNGRASDRDPGTPGGPRHRANGTAPTDSTGLTTSHGPNDNRSERGSASAGSGEQRRRPAGAPPTQ</sequence>
<organism evidence="13 14">
    <name type="scientific">Terriglobus roseus (strain DSM 18391 / NRRL B-41598 / KBS 63)</name>
    <dbReference type="NCBI Taxonomy" id="926566"/>
    <lineage>
        <taxon>Bacteria</taxon>
        <taxon>Pseudomonadati</taxon>
        <taxon>Acidobacteriota</taxon>
        <taxon>Terriglobia</taxon>
        <taxon>Terriglobales</taxon>
        <taxon>Acidobacteriaceae</taxon>
        <taxon>Terriglobus</taxon>
    </lineage>
</organism>
<dbReference type="FunFam" id="2.40.30.170:FF:000006">
    <property type="entry name" value="Multidrug resistance protein MdtA"/>
    <property type="match status" value="1"/>
</dbReference>
<keyword evidence="8" id="KW-1133">Transmembrane helix</keyword>
<evidence type="ECO:0000256" key="4">
    <source>
        <dbReference type="ARBA" id="ARBA00022475"/>
    </source>
</evidence>
<feature type="region of interest" description="Disordered" evidence="7">
    <location>
        <begin position="1"/>
        <end position="39"/>
    </location>
</feature>
<keyword evidence="5" id="KW-0997">Cell inner membrane</keyword>
<dbReference type="Gene3D" id="2.40.50.100">
    <property type="match status" value="1"/>
</dbReference>
<proteinExistence type="inferred from homology"/>
<accession>I3ZCM4</accession>
<evidence type="ECO:0000256" key="2">
    <source>
        <dbReference type="ARBA" id="ARBA00009477"/>
    </source>
</evidence>
<feature type="compositionally biased region" description="Low complexity" evidence="7">
    <location>
        <begin position="506"/>
        <end position="527"/>
    </location>
</feature>
<dbReference type="Pfam" id="PF25876">
    <property type="entry name" value="HH_MFP_RND"/>
    <property type="match status" value="1"/>
</dbReference>
<dbReference type="STRING" id="926566.Terro_0655"/>
<dbReference type="KEGG" id="trs:Terro_0655"/>
<evidence type="ECO:0000313" key="13">
    <source>
        <dbReference type="EMBL" id="AFL86992.1"/>
    </source>
</evidence>
<evidence type="ECO:0000256" key="8">
    <source>
        <dbReference type="SAM" id="Phobius"/>
    </source>
</evidence>
<dbReference type="GO" id="GO:0015562">
    <property type="term" value="F:efflux transmembrane transporter activity"/>
    <property type="evidence" value="ECO:0007669"/>
    <property type="project" value="TreeGrafter"/>
</dbReference>
<evidence type="ECO:0000256" key="5">
    <source>
        <dbReference type="ARBA" id="ARBA00022519"/>
    </source>
</evidence>
<dbReference type="InterPro" id="IPR058626">
    <property type="entry name" value="MdtA-like_b-barrel"/>
</dbReference>
<evidence type="ECO:0000313" key="14">
    <source>
        <dbReference type="Proteomes" id="UP000006056"/>
    </source>
</evidence>
<evidence type="ECO:0000256" key="3">
    <source>
        <dbReference type="ARBA" id="ARBA00022448"/>
    </source>
</evidence>
<dbReference type="PANTHER" id="PTHR30469">
    <property type="entry name" value="MULTIDRUG RESISTANCE PROTEIN MDTA"/>
    <property type="match status" value="1"/>
</dbReference>
<feature type="compositionally biased region" description="Gly residues" evidence="7">
    <location>
        <begin position="381"/>
        <end position="433"/>
    </location>
</feature>
<feature type="domain" description="Multidrug resistance protein MdtA-like C-terminal permuted SH3" evidence="12">
    <location>
        <begin position="457"/>
        <end position="489"/>
    </location>
</feature>
<dbReference type="EMBL" id="CP003379">
    <property type="protein sequence ID" value="AFL86992.1"/>
    <property type="molecule type" value="Genomic_DNA"/>
</dbReference>
<dbReference type="SUPFAM" id="SSF111369">
    <property type="entry name" value="HlyD-like secretion proteins"/>
    <property type="match status" value="1"/>
</dbReference>
<dbReference type="PATRIC" id="fig|926566.3.peg.646"/>
<evidence type="ECO:0000259" key="12">
    <source>
        <dbReference type="Pfam" id="PF25967"/>
    </source>
</evidence>
<feature type="region of interest" description="Disordered" evidence="7">
    <location>
        <begin position="488"/>
        <end position="593"/>
    </location>
</feature>
<dbReference type="AlphaFoldDB" id="I3ZCM4"/>
<dbReference type="Gene3D" id="1.10.287.470">
    <property type="entry name" value="Helix hairpin bin"/>
    <property type="match status" value="1"/>
</dbReference>
<dbReference type="NCBIfam" id="TIGR01730">
    <property type="entry name" value="RND_mfp"/>
    <property type="match status" value="1"/>
</dbReference>
<dbReference type="InterPro" id="IPR058625">
    <property type="entry name" value="MdtA-like_BSH"/>
</dbReference>
<dbReference type="InterPro" id="IPR006143">
    <property type="entry name" value="RND_pump_MFP"/>
</dbReference>
<dbReference type="HOGENOM" id="CLU_018816_2_0_0"/>
<dbReference type="InterPro" id="IPR058627">
    <property type="entry name" value="MdtA-like_C"/>
</dbReference>
<dbReference type="Pfam" id="PF25944">
    <property type="entry name" value="Beta-barrel_RND"/>
    <property type="match status" value="1"/>
</dbReference>
<dbReference type="Proteomes" id="UP000006056">
    <property type="component" value="Chromosome"/>
</dbReference>
<keyword evidence="14" id="KW-1185">Reference proteome</keyword>
<feature type="transmembrane region" description="Helical" evidence="8">
    <location>
        <begin position="46"/>
        <end position="65"/>
    </location>
</feature>
<feature type="compositionally biased region" description="Polar residues" evidence="7">
    <location>
        <begin position="1"/>
        <end position="14"/>
    </location>
</feature>
<feature type="region of interest" description="Disordered" evidence="7">
    <location>
        <begin position="380"/>
        <end position="452"/>
    </location>
</feature>
<evidence type="ECO:0000256" key="1">
    <source>
        <dbReference type="ARBA" id="ARBA00004236"/>
    </source>
</evidence>
<evidence type="ECO:0000256" key="6">
    <source>
        <dbReference type="ARBA" id="ARBA00023136"/>
    </source>
</evidence>
<evidence type="ECO:0000256" key="7">
    <source>
        <dbReference type="SAM" id="MobiDB-lite"/>
    </source>
</evidence>
<evidence type="ECO:0000259" key="10">
    <source>
        <dbReference type="Pfam" id="PF25917"/>
    </source>
</evidence>
<comment type="similarity">
    <text evidence="2">Belongs to the membrane fusion protein (MFP) (TC 8.A.1) family.</text>
</comment>
<name>I3ZCM4_TERRK</name>
<dbReference type="Pfam" id="PF25967">
    <property type="entry name" value="RND-MFP_C"/>
    <property type="match status" value="1"/>
</dbReference>
<gene>
    <name evidence="13" type="ordered locus">Terro_0655</name>
</gene>
<feature type="domain" description="Multidrug resistance protein MdtA-like beta-barrel" evidence="11">
    <location>
        <begin position="266"/>
        <end position="347"/>
    </location>
</feature>
<dbReference type="PANTHER" id="PTHR30469:SF12">
    <property type="entry name" value="MULTIDRUG RESISTANCE PROTEIN MDTA"/>
    <property type="match status" value="1"/>
</dbReference>
<feature type="compositionally biased region" description="Polar residues" evidence="7">
    <location>
        <begin position="24"/>
        <end position="35"/>
    </location>
</feature>
<dbReference type="eggNOG" id="COG0845">
    <property type="taxonomic scope" value="Bacteria"/>
</dbReference>
<feature type="domain" description="Multidrug resistance protein MdtA-like alpha-helical hairpin" evidence="9">
    <location>
        <begin position="160"/>
        <end position="229"/>
    </location>
</feature>
<dbReference type="Gene3D" id="2.40.420.20">
    <property type="match status" value="1"/>
</dbReference>
<protein>
    <submittedName>
        <fullName evidence="13">RND family efflux transporter, MFP subunit</fullName>
    </submittedName>
</protein>
<dbReference type="GO" id="GO:1990281">
    <property type="term" value="C:efflux pump complex"/>
    <property type="evidence" value="ECO:0007669"/>
    <property type="project" value="TreeGrafter"/>
</dbReference>
<dbReference type="InterPro" id="IPR058624">
    <property type="entry name" value="MdtA-like_HH"/>
</dbReference>
<feature type="compositionally biased region" description="Polar residues" evidence="7">
    <location>
        <begin position="551"/>
        <end position="565"/>
    </location>
</feature>
<feature type="domain" description="Multidrug resistance protein MdtA-like barrel-sandwich hybrid" evidence="10">
    <location>
        <begin position="119"/>
        <end position="262"/>
    </location>
</feature>
<dbReference type="RefSeq" id="WP_014784561.1">
    <property type="nucleotide sequence ID" value="NC_018014.1"/>
</dbReference>
<dbReference type="Gene3D" id="2.40.30.170">
    <property type="match status" value="1"/>
</dbReference>
<reference evidence="13 14" key="1">
    <citation type="submission" date="2012-06" db="EMBL/GenBank/DDBJ databases">
        <title>Complete genome of Terriglobus roseus DSM 18391.</title>
        <authorList>
            <consortium name="US DOE Joint Genome Institute (JGI-PGF)"/>
            <person name="Lucas S."/>
            <person name="Copeland A."/>
            <person name="Lapidus A."/>
            <person name="Glavina del Rio T."/>
            <person name="Dalin E."/>
            <person name="Tice H."/>
            <person name="Bruce D."/>
            <person name="Goodwin L."/>
            <person name="Pitluck S."/>
            <person name="Peters L."/>
            <person name="Mikhailova N."/>
            <person name="Munk A.C.C."/>
            <person name="Kyrpides N."/>
            <person name="Mavromatis K."/>
            <person name="Ivanova N."/>
            <person name="Brettin T."/>
            <person name="Detter J.C."/>
            <person name="Han C."/>
            <person name="Larimer F."/>
            <person name="Land M."/>
            <person name="Hauser L."/>
            <person name="Markowitz V."/>
            <person name="Cheng J.-F."/>
            <person name="Hugenholtz P."/>
            <person name="Woyke T."/>
            <person name="Wu D."/>
            <person name="Brambilla E."/>
            <person name="Klenk H.-P."/>
            <person name="Eisen J.A."/>
        </authorList>
    </citation>
    <scope>NUCLEOTIDE SEQUENCE [LARGE SCALE GENOMIC DNA]</scope>
    <source>
        <strain evidence="14">DSM 18391 / NRRL B-41598 / KBS 63</strain>
    </source>
</reference>
<keyword evidence="6 8" id="KW-0472">Membrane</keyword>
<comment type="subcellular location">
    <subcellularLocation>
        <location evidence="1">Cell membrane</location>
    </subcellularLocation>
</comment>
<keyword evidence="8" id="KW-0812">Transmembrane</keyword>
<keyword evidence="3" id="KW-0813">Transport</keyword>